<dbReference type="FunFam" id="1.10.287.950:FF:000001">
    <property type="entry name" value="Methyl-accepting chemotaxis sensory transducer"/>
    <property type="match status" value="1"/>
</dbReference>
<keyword evidence="3" id="KW-0488">Methylation</keyword>
<organism evidence="13 14">
    <name type="scientific">Undibacterium nitidum</name>
    <dbReference type="NCBI Taxonomy" id="2762298"/>
    <lineage>
        <taxon>Bacteria</taxon>
        <taxon>Pseudomonadati</taxon>
        <taxon>Pseudomonadota</taxon>
        <taxon>Betaproteobacteria</taxon>
        <taxon>Burkholderiales</taxon>
        <taxon>Oxalobacteraceae</taxon>
        <taxon>Undibacterium</taxon>
    </lineage>
</organism>
<dbReference type="EMBL" id="JACOFZ010000001">
    <property type="protein sequence ID" value="MBC3880629.1"/>
    <property type="molecule type" value="Genomic_DNA"/>
</dbReference>
<dbReference type="PROSITE" id="PS50111">
    <property type="entry name" value="CHEMOTAXIS_TRANSDUC_2"/>
    <property type="match status" value="1"/>
</dbReference>
<evidence type="ECO:0000256" key="4">
    <source>
        <dbReference type="ARBA" id="ARBA00022519"/>
    </source>
</evidence>
<evidence type="ECO:0000256" key="1">
    <source>
        <dbReference type="ARBA" id="ARBA00004429"/>
    </source>
</evidence>
<comment type="similarity">
    <text evidence="9">Belongs to the methyl-accepting chemotaxis (MCP) protein family.</text>
</comment>
<keyword evidence="2" id="KW-1003">Cell membrane</keyword>
<dbReference type="GO" id="GO:0006935">
    <property type="term" value="P:chemotaxis"/>
    <property type="evidence" value="ECO:0007669"/>
    <property type="project" value="InterPro"/>
</dbReference>
<feature type="transmembrane region" description="Helical" evidence="11">
    <location>
        <begin position="6"/>
        <end position="30"/>
    </location>
</feature>
<dbReference type="InterPro" id="IPR004090">
    <property type="entry name" value="Chemotax_Me-accpt_rcpt"/>
</dbReference>
<proteinExistence type="inferred from homology"/>
<comment type="caution">
    <text evidence="13">The sequence shown here is derived from an EMBL/GenBank/DDBJ whole genome shotgun (WGS) entry which is preliminary data.</text>
</comment>
<feature type="domain" description="Methyl-accepting transducer" evidence="12">
    <location>
        <begin position="268"/>
        <end position="497"/>
    </location>
</feature>
<dbReference type="PANTHER" id="PTHR43531:SF14">
    <property type="entry name" value="METHYL-ACCEPTING CHEMOTAXIS PROTEIN I-RELATED"/>
    <property type="match status" value="1"/>
</dbReference>
<dbReference type="AlphaFoldDB" id="A0A923HT15"/>
<evidence type="ECO:0000313" key="13">
    <source>
        <dbReference type="EMBL" id="MBC3880629.1"/>
    </source>
</evidence>
<dbReference type="Pfam" id="PF02203">
    <property type="entry name" value="TarH"/>
    <property type="match status" value="1"/>
</dbReference>
<evidence type="ECO:0000256" key="2">
    <source>
        <dbReference type="ARBA" id="ARBA00022475"/>
    </source>
</evidence>
<dbReference type="PANTHER" id="PTHR43531">
    <property type="entry name" value="PROTEIN ICFG"/>
    <property type="match status" value="1"/>
</dbReference>
<dbReference type="GO" id="GO:0007165">
    <property type="term" value="P:signal transduction"/>
    <property type="evidence" value="ECO:0007669"/>
    <property type="project" value="UniProtKB-KW"/>
</dbReference>
<dbReference type="GO" id="GO:0005886">
    <property type="term" value="C:plasma membrane"/>
    <property type="evidence" value="ECO:0007669"/>
    <property type="project" value="UniProtKB-SubCell"/>
</dbReference>
<sequence length="549" mass="58498">MKVSTRLLILIVSLASVIFVVSGIGLFGLVKANAAIQTIYEDRTTPAVDLGRIQLMVVSNRLAIANALVEQKPEANAQSVAALETNMANITKLWDAYMATYLTPEEAQIAKTFAEHRKTYVQQGLLPAMAALKNNDLETVRQLMVEKVTPLMAPVKKAGDDLLQLQMDVAKTEYDAAVARYREIRNTSIMVTLLGLLAAGIFGWYTVRTIRGQLGAEPAEVARVAQAIAGGDLTQEFDVQEHDRSSLLFNMREMNQSLATVVSQVRGATDTIATSSTQIATGNMDLSSRTEEQASSLEETASALEELTSTVRHNADNAREATKLASDASQVAVKGGNVVAEVVTTMGSINESSKRIVDIISVIDGIAFQTNILALNAAVEAARAGEQGRGFAVVASEVRALAQRSASAAKEIKTLIDSSVQQVAVGTKLVDEAGATISDVVNSVRRVSAVITEISEASNEQSVGIEQINIAITGMDNVTQQNAALVEEAAAAASSLQDQAQELSKLVNVFKLHDNLGSAMRGMAVPSSHAIKAKPVRKNISRDPLRLSA</sequence>
<dbReference type="Proteomes" id="UP000627446">
    <property type="component" value="Unassembled WGS sequence"/>
</dbReference>
<keyword evidence="7 11" id="KW-0472">Membrane</keyword>
<keyword evidence="6 11" id="KW-1133">Transmembrane helix</keyword>
<evidence type="ECO:0000256" key="10">
    <source>
        <dbReference type="PROSITE-ProRule" id="PRU00284"/>
    </source>
</evidence>
<dbReference type="GO" id="GO:0004888">
    <property type="term" value="F:transmembrane signaling receptor activity"/>
    <property type="evidence" value="ECO:0007669"/>
    <property type="project" value="InterPro"/>
</dbReference>
<dbReference type="RefSeq" id="WP_186914881.1">
    <property type="nucleotide sequence ID" value="NZ_JACOFZ010000001.1"/>
</dbReference>
<dbReference type="Pfam" id="PF00015">
    <property type="entry name" value="MCPsignal"/>
    <property type="match status" value="1"/>
</dbReference>
<dbReference type="InterPro" id="IPR051310">
    <property type="entry name" value="MCP_chemotaxis"/>
</dbReference>
<keyword evidence="14" id="KW-1185">Reference proteome</keyword>
<evidence type="ECO:0000256" key="7">
    <source>
        <dbReference type="ARBA" id="ARBA00023136"/>
    </source>
</evidence>
<dbReference type="CDD" id="cd19411">
    <property type="entry name" value="MCP2201-like_sensor"/>
    <property type="match status" value="1"/>
</dbReference>
<evidence type="ECO:0000256" key="9">
    <source>
        <dbReference type="ARBA" id="ARBA00029447"/>
    </source>
</evidence>
<protein>
    <submittedName>
        <fullName evidence="13">DUF2759 family protein</fullName>
    </submittedName>
</protein>
<dbReference type="SMART" id="SM00283">
    <property type="entry name" value="MA"/>
    <property type="match status" value="1"/>
</dbReference>
<gene>
    <name evidence="13" type="ORF">H8K36_04535</name>
</gene>
<comment type="subcellular location">
    <subcellularLocation>
        <location evidence="1">Cell inner membrane</location>
        <topology evidence="1">Multi-pass membrane protein</topology>
    </subcellularLocation>
</comment>
<dbReference type="SUPFAM" id="SSF58104">
    <property type="entry name" value="Methyl-accepting chemotaxis protein (MCP) signaling domain"/>
    <property type="match status" value="1"/>
</dbReference>
<keyword evidence="4" id="KW-0997">Cell inner membrane</keyword>
<evidence type="ECO:0000256" key="6">
    <source>
        <dbReference type="ARBA" id="ARBA00022989"/>
    </source>
</evidence>
<dbReference type="Gene3D" id="1.10.287.950">
    <property type="entry name" value="Methyl-accepting chemotaxis protein"/>
    <property type="match status" value="1"/>
</dbReference>
<evidence type="ECO:0000313" key="14">
    <source>
        <dbReference type="Proteomes" id="UP000627446"/>
    </source>
</evidence>
<evidence type="ECO:0000256" key="5">
    <source>
        <dbReference type="ARBA" id="ARBA00022692"/>
    </source>
</evidence>
<name>A0A923HT15_9BURK</name>
<accession>A0A923HT15</accession>
<dbReference type="InterPro" id="IPR047347">
    <property type="entry name" value="YvaQ-like_sensor"/>
</dbReference>
<keyword evidence="5 11" id="KW-0812">Transmembrane</keyword>
<reference evidence="13" key="1">
    <citation type="submission" date="2020-08" db="EMBL/GenBank/DDBJ databases">
        <title>Novel species isolated from subtropical streams in China.</title>
        <authorList>
            <person name="Lu H."/>
        </authorList>
    </citation>
    <scope>NUCLEOTIDE SEQUENCE</scope>
    <source>
        <strain evidence="13">LX22W</strain>
    </source>
</reference>
<dbReference type="InterPro" id="IPR004089">
    <property type="entry name" value="MCPsignal_dom"/>
</dbReference>
<keyword evidence="8 10" id="KW-0807">Transducer</keyword>
<dbReference type="InterPro" id="IPR003122">
    <property type="entry name" value="Tar_rcpt_lig-bd"/>
</dbReference>
<dbReference type="CDD" id="cd11386">
    <property type="entry name" value="MCP_signal"/>
    <property type="match status" value="1"/>
</dbReference>
<dbReference type="PRINTS" id="PR00260">
    <property type="entry name" value="CHEMTRNSDUCR"/>
</dbReference>
<evidence type="ECO:0000256" key="8">
    <source>
        <dbReference type="ARBA" id="ARBA00023224"/>
    </source>
</evidence>
<evidence type="ECO:0000259" key="12">
    <source>
        <dbReference type="PROSITE" id="PS50111"/>
    </source>
</evidence>
<evidence type="ECO:0000256" key="3">
    <source>
        <dbReference type="ARBA" id="ARBA00022481"/>
    </source>
</evidence>
<evidence type="ECO:0000256" key="11">
    <source>
        <dbReference type="SAM" id="Phobius"/>
    </source>
</evidence>